<keyword evidence="7 16" id="KW-0028">Amino-acid biosynthesis</keyword>
<dbReference type="InterPro" id="IPR033939">
    <property type="entry name" value="BCAT_family"/>
</dbReference>
<evidence type="ECO:0000256" key="14">
    <source>
        <dbReference type="RuleBase" id="RU004106"/>
    </source>
</evidence>
<evidence type="ECO:0000256" key="4">
    <source>
        <dbReference type="ARBA" id="ARBA00005072"/>
    </source>
</evidence>
<comment type="caution">
    <text evidence="17">The sequence shown here is derived from an EMBL/GenBank/DDBJ whole genome shotgun (WGS) entry which is preliminary data.</text>
</comment>
<reference evidence="17" key="1">
    <citation type="submission" date="2020-11" db="EMBL/GenBank/DDBJ databases">
        <title>Kefir isolates.</title>
        <authorList>
            <person name="Marcisauskas S."/>
            <person name="Kim Y."/>
            <person name="Blasche S."/>
        </authorList>
    </citation>
    <scope>NUCLEOTIDE SEQUENCE</scope>
    <source>
        <strain evidence="17">Olga-1</strain>
    </source>
</reference>
<comment type="cofactor">
    <cofactor evidence="1 15">
        <name>pyridoxal 5'-phosphate</name>
        <dbReference type="ChEBI" id="CHEBI:597326"/>
    </cofactor>
</comment>
<evidence type="ECO:0000256" key="7">
    <source>
        <dbReference type="ARBA" id="ARBA00022605"/>
    </source>
</evidence>
<evidence type="ECO:0000256" key="9">
    <source>
        <dbReference type="ARBA" id="ARBA00022898"/>
    </source>
</evidence>
<dbReference type="InterPro" id="IPR036038">
    <property type="entry name" value="Aminotransferase-like"/>
</dbReference>
<comment type="catalytic activity">
    <reaction evidence="11">
        <text>a 2-oxocarboxylate + L-methionine = 4-methylsulfanyl-2-oxobutanoate + an L-alpha-amino acid</text>
        <dbReference type="Rhea" id="RHEA:31763"/>
        <dbReference type="ChEBI" id="CHEBI:16723"/>
        <dbReference type="ChEBI" id="CHEBI:35179"/>
        <dbReference type="ChEBI" id="CHEBI:57844"/>
        <dbReference type="ChEBI" id="CHEBI:59869"/>
    </reaction>
    <physiologicalReaction direction="right-to-left" evidence="11">
        <dbReference type="Rhea" id="RHEA:31765"/>
    </physiologicalReaction>
</comment>
<dbReference type="FunFam" id="3.20.10.10:FF:000004">
    <property type="entry name" value="Branched-chain-amino-acid aminotransferase"/>
    <property type="match status" value="1"/>
</dbReference>
<evidence type="ECO:0000256" key="6">
    <source>
        <dbReference type="ARBA" id="ARBA00022576"/>
    </source>
</evidence>
<comment type="pathway">
    <text evidence="3">Amino-acid biosynthesis; L-valine biosynthesis; L-valine from pyruvate: step 4/4.</text>
</comment>
<dbReference type="Gene3D" id="3.20.10.10">
    <property type="entry name" value="D-amino Acid Aminotransferase, subunit A, domain 2"/>
    <property type="match status" value="1"/>
</dbReference>
<dbReference type="NCBIfam" id="TIGR01123">
    <property type="entry name" value="ilvE_II"/>
    <property type="match status" value="1"/>
</dbReference>
<dbReference type="InterPro" id="IPR043131">
    <property type="entry name" value="BCAT-like_N"/>
</dbReference>
<dbReference type="Proteomes" id="UP000697127">
    <property type="component" value="Unassembled WGS sequence"/>
</dbReference>
<keyword evidence="18" id="KW-1185">Reference proteome</keyword>
<dbReference type="PANTHER" id="PTHR11825">
    <property type="entry name" value="SUBGROUP IIII AMINOTRANSFERASE"/>
    <property type="match status" value="1"/>
</dbReference>
<dbReference type="EMBL" id="PUHW01000278">
    <property type="protein sequence ID" value="KAG0687325.1"/>
    <property type="molecule type" value="Genomic_DNA"/>
</dbReference>
<dbReference type="InterPro" id="IPR005786">
    <property type="entry name" value="B_amino_transII"/>
</dbReference>
<keyword evidence="9 15" id="KW-0663">Pyridoxal phosphate</keyword>
<evidence type="ECO:0000256" key="10">
    <source>
        <dbReference type="ARBA" id="ARBA00023304"/>
    </source>
</evidence>
<dbReference type="GO" id="GO:0004084">
    <property type="term" value="F:branched-chain-amino-acid transaminase activity"/>
    <property type="evidence" value="ECO:0007669"/>
    <property type="project" value="UniProtKB-EC"/>
</dbReference>
<evidence type="ECO:0000313" key="18">
    <source>
        <dbReference type="Proteomes" id="UP000697127"/>
    </source>
</evidence>
<comment type="catalytic activity">
    <reaction evidence="16">
        <text>L-leucine + 2-oxoglutarate = 4-methyl-2-oxopentanoate + L-glutamate</text>
        <dbReference type="Rhea" id="RHEA:18321"/>
        <dbReference type="ChEBI" id="CHEBI:16810"/>
        <dbReference type="ChEBI" id="CHEBI:17865"/>
        <dbReference type="ChEBI" id="CHEBI:29985"/>
        <dbReference type="ChEBI" id="CHEBI:57427"/>
        <dbReference type="EC" id="2.6.1.42"/>
    </reaction>
</comment>
<evidence type="ECO:0000256" key="3">
    <source>
        <dbReference type="ARBA" id="ARBA00004931"/>
    </source>
</evidence>
<evidence type="ECO:0000256" key="13">
    <source>
        <dbReference type="PIRSR" id="PIRSR006468-1"/>
    </source>
</evidence>
<evidence type="ECO:0000256" key="5">
    <source>
        <dbReference type="ARBA" id="ARBA00009320"/>
    </source>
</evidence>
<keyword evidence="6 16" id="KW-0032">Aminotransferase</keyword>
<dbReference type="AlphaFoldDB" id="A0A9P6WHP0"/>
<evidence type="ECO:0000313" key="17">
    <source>
        <dbReference type="EMBL" id="KAG0687325.1"/>
    </source>
</evidence>
<dbReference type="EC" id="2.6.1.42" evidence="16"/>
<evidence type="ECO:0000256" key="12">
    <source>
        <dbReference type="ARBA" id="ARBA00060556"/>
    </source>
</evidence>
<evidence type="ECO:0000256" key="8">
    <source>
        <dbReference type="ARBA" id="ARBA00022679"/>
    </source>
</evidence>
<dbReference type="GO" id="GO:0009083">
    <property type="term" value="P:branched-chain amino acid catabolic process"/>
    <property type="evidence" value="ECO:0007669"/>
    <property type="project" value="UniProtKB-ARBA"/>
</dbReference>
<proteinExistence type="inferred from homology"/>
<dbReference type="NCBIfam" id="NF009897">
    <property type="entry name" value="PRK13357.1"/>
    <property type="match status" value="1"/>
</dbReference>
<dbReference type="InterPro" id="IPR001544">
    <property type="entry name" value="Aminotrans_IV"/>
</dbReference>
<evidence type="ECO:0000256" key="15">
    <source>
        <dbReference type="RuleBase" id="RU004516"/>
    </source>
</evidence>
<sequence length="371" mass="41699">MPELGIDSSKLTIEKTKLPKSSLPTKGLVYGQNFTDHMLIIEWEEGYGWKNPEIKPYSNISLDPSCCALQYSFELFEGMKAYKDSNDSIRLFRPELNMKRMNESAARICLPNFDGNELIKLIIKLVKLEKDFIPKDFGYSLYLRPTMIGTSGGLGPKPPKSAMIYVICSPSSPYYGLKIKPVKLEAIDYASRAWPGGSGNSKLGGNYSPCVLYQRESAKRGFEQILWLNGEDNHISEVGSMNFFIAFKDNKSGKCELVTAGLDGTILDGVIRRSILELTKEKLDKEKWDIVERVCTIQEIIERSEKQEVLEAFGCGTSAIVTPVEGIEYHGKYIIIPTDLNNECGPLTRNITKWITDIQYGNVESNWSVVV</sequence>
<dbReference type="FunFam" id="3.30.470.10:FF:000005">
    <property type="entry name" value="Branched-chain-amino-acid aminotransferase"/>
    <property type="match status" value="1"/>
</dbReference>
<evidence type="ECO:0000256" key="2">
    <source>
        <dbReference type="ARBA" id="ARBA00004824"/>
    </source>
</evidence>
<name>A0A9P6WHP0_9ASCO</name>
<protein>
    <recommendedName>
        <fullName evidence="16">Branched-chain-amino-acid aminotransferase</fullName>
        <ecNumber evidence="16">2.6.1.42</ecNumber>
    </recommendedName>
</protein>
<accession>A0A9P6WHP0</accession>
<dbReference type="OrthoDB" id="1732691at2759"/>
<dbReference type="PANTHER" id="PTHR11825:SF44">
    <property type="entry name" value="BRANCHED-CHAIN-AMINO-ACID AMINOTRANSFERASE"/>
    <property type="match status" value="1"/>
</dbReference>
<comment type="pathway">
    <text evidence="2">Amino-acid biosynthesis; L-isoleucine biosynthesis; L-isoleucine from 2-oxobutanoate: step 4/4.</text>
</comment>
<comment type="similarity">
    <text evidence="5 14">Belongs to the class-IV pyridoxal-phosphate-dependent aminotransferase family.</text>
</comment>
<evidence type="ECO:0000256" key="1">
    <source>
        <dbReference type="ARBA" id="ARBA00001933"/>
    </source>
</evidence>
<dbReference type="Pfam" id="PF01063">
    <property type="entry name" value="Aminotran_4"/>
    <property type="match status" value="1"/>
</dbReference>
<dbReference type="GO" id="GO:0009099">
    <property type="term" value="P:L-valine biosynthetic process"/>
    <property type="evidence" value="ECO:0007669"/>
    <property type="project" value="TreeGrafter"/>
</dbReference>
<dbReference type="GO" id="GO:0005739">
    <property type="term" value="C:mitochondrion"/>
    <property type="evidence" value="ECO:0007669"/>
    <property type="project" value="TreeGrafter"/>
</dbReference>
<dbReference type="SUPFAM" id="SSF56752">
    <property type="entry name" value="D-aminoacid aminotransferase-like PLP-dependent enzymes"/>
    <property type="match status" value="1"/>
</dbReference>
<evidence type="ECO:0000256" key="16">
    <source>
        <dbReference type="RuleBase" id="RU004517"/>
    </source>
</evidence>
<dbReference type="InterPro" id="IPR043132">
    <property type="entry name" value="BCAT-like_C"/>
</dbReference>
<gene>
    <name evidence="17" type="ORF">C6P40_002495</name>
</gene>
<dbReference type="Gene3D" id="3.30.470.10">
    <property type="match status" value="1"/>
</dbReference>
<evidence type="ECO:0000256" key="11">
    <source>
        <dbReference type="ARBA" id="ARBA00051136"/>
    </source>
</evidence>
<dbReference type="CDD" id="cd01557">
    <property type="entry name" value="BCAT_beta_family"/>
    <property type="match status" value="1"/>
</dbReference>
<keyword evidence="10 16" id="KW-0100">Branched-chain amino acid biosynthesis</keyword>
<keyword evidence="8 16" id="KW-0808">Transferase</keyword>
<dbReference type="InterPro" id="IPR018300">
    <property type="entry name" value="Aminotrans_IV_CS"/>
</dbReference>
<comment type="pathway">
    <text evidence="12">Amino-acid biosynthesis; L-methionine biosynthesis via salvage pathway; L-methionine from S-methyl-5-thio-alpha-D-ribose 1-phosphate: step 6/6.</text>
</comment>
<comment type="catalytic activity">
    <reaction evidence="16">
        <text>L-valine + 2-oxoglutarate = 3-methyl-2-oxobutanoate + L-glutamate</text>
        <dbReference type="Rhea" id="RHEA:24813"/>
        <dbReference type="ChEBI" id="CHEBI:11851"/>
        <dbReference type="ChEBI" id="CHEBI:16810"/>
        <dbReference type="ChEBI" id="CHEBI:29985"/>
        <dbReference type="ChEBI" id="CHEBI:57762"/>
        <dbReference type="EC" id="2.6.1.42"/>
    </reaction>
</comment>
<dbReference type="GO" id="GO:0009098">
    <property type="term" value="P:L-leucine biosynthetic process"/>
    <property type="evidence" value="ECO:0007669"/>
    <property type="project" value="TreeGrafter"/>
</dbReference>
<dbReference type="PROSITE" id="PS00770">
    <property type="entry name" value="AA_TRANSFER_CLASS_4"/>
    <property type="match status" value="1"/>
</dbReference>
<feature type="modified residue" description="N6-(pyridoxal phosphate)lysine" evidence="13">
    <location>
        <position position="202"/>
    </location>
</feature>
<comment type="catalytic activity">
    <reaction evidence="16">
        <text>L-isoleucine + 2-oxoglutarate = (S)-3-methyl-2-oxopentanoate + L-glutamate</text>
        <dbReference type="Rhea" id="RHEA:24801"/>
        <dbReference type="ChEBI" id="CHEBI:16810"/>
        <dbReference type="ChEBI" id="CHEBI:29985"/>
        <dbReference type="ChEBI" id="CHEBI:35146"/>
        <dbReference type="ChEBI" id="CHEBI:58045"/>
        <dbReference type="EC" id="2.6.1.42"/>
    </reaction>
</comment>
<comment type="pathway">
    <text evidence="4">Amino-acid biosynthesis; L-leucine biosynthesis; L-leucine from 3-methyl-2-oxobutanoate: step 4/4.</text>
</comment>
<dbReference type="PIRSF" id="PIRSF006468">
    <property type="entry name" value="BCAT1"/>
    <property type="match status" value="1"/>
</dbReference>
<organism evidence="17 18">
    <name type="scientific">Pichia californica</name>
    <dbReference type="NCBI Taxonomy" id="460514"/>
    <lineage>
        <taxon>Eukaryota</taxon>
        <taxon>Fungi</taxon>
        <taxon>Dikarya</taxon>
        <taxon>Ascomycota</taxon>
        <taxon>Saccharomycotina</taxon>
        <taxon>Pichiomycetes</taxon>
        <taxon>Pichiales</taxon>
        <taxon>Pichiaceae</taxon>
        <taxon>Pichia</taxon>
    </lineage>
</organism>